<dbReference type="InterPro" id="IPR043129">
    <property type="entry name" value="ATPase_NBD"/>
</dbReference>
<dbReference type="InterPro" id="IPR002731">
    <property type="entry name" value="ATPase_BadF"/>
</dbReference>
<evidence type="ECO:0000313" key="4">
    <source>
        <dbReference type="Proteomes" id="UP001596455"/>
    </source>
</evidence>
<feature type="domain" description="ATPase BadF/BadG/BcrA/BcrD type" evidence="2">
    <location>
        <begin position="12"/>
        <end position="282"/>
    </location>
</feature>
<accession>A0ABW2Q7Y3</accession>
<reference evidence="4" key="1">
    <citation type="journal article" date="2019" name="Int. J. Syst. Evol. Microbiol.">
        <title>The Global Catalogue of Microorganisms (GCM) 10K type strain sequencing project: providing services to taxonomists for standard genome sequencing and annotation.</title>
        <authorList>
            <consortium name="The Broad Institute Genomics Platform"/>
            <consortium name="The Broad Institute Genome Sequencing Center for Infectious Disease"/>
            <person name="Wu L."/>
            <person name="Ma J."/>
        </authorList>
    </citation>
    <scope>NUCLEOTIDE SEQUENCE [LARGE SCALE GENOMIC DNA]</scope>
    <source>
        <strain evidence="4">JCM 1490</strain>
    </source>
</reference>
<evidence type="ECO:0000256" key="1">
    <source>
        <dbReference type="SAM" id="MobiDB-lite"/>
    </source>
</evidence>
<proteinExistence type="predicted"/>
<dbReference type="Pfam" id="PF01869">
    <property type="entry name" value="BcrAD_BadFG"/>
    <property type="match status" value="1"/>
</dbReference>
<gene>
    <name evidence="3" type="ORF">ACFQQL_08595</name>
</gene>
<sequence length="558" mass="56911">MRECDVTGSVVLGIDVGGTSSRVAVLAASGDVLAVSTGPGANLRSSRGELGALLADLLGRALARARDAAAGEVTVSACVAGVSGAGPAGRDRVVAMVDAALAVAGPRPPVVEVVTDLVVAFAAGSDSPDGTLLLSGTGAVACRFAGFREERRCDGLGWVLGDVGSGIWLSLEGLRAAAADLDGRGPATALTAEAGRLVGEAGGTGDPRQDLVRLVDARSPAELGELAPAVTRCAAAGDGVALDIVDRAVAGLLHSLSVVDGATGRVVMAGSVLTADGPVRAGVRRALGDRAVTAAEPVVGALRLAAERAGWTMPPLAEVAAQVAAATDRHGPAGTGGQHDDESTGAPGPLPIPLPTGFVVDGYRPEDLETLYRVCLETGDSGGDATAMYRDGALPGHVFLGAYLAREPELARVLRRGDGAPVGYSVATLSTHEFEEWCEREWWPPLRERYPRPSEEDASPDAALIRTIHSGQHTDKPWLADHPAHLHIDIFPEGQGGGNGRALIGSVLDGLTAAGAPGVHLGVGGRNLNAIGFYLHIGLRVLEHTPWGLVLGTRLPRP</sequence>
<dbReference type="Gene3D" id="3.30.420.40">
    <property type="match status" value="2"/>
</dbReference>
<dbReference type="InterPro" id="IPR052519">
    <property type="entry name" value="Euk-type_GlcNAc_Kinase"/>
</dbReference>
<dbReference type="SUPFAM" id="SSF55729">
    <property type="entry name" value="Acyl-CoA N-acyltransferases (Nat)"/>
    <property type="match status" value="1"/>
</dbReference>
<name>A0ABW2Q7Y3_9MICO</name>
<dbReference type="EMBL" id="JBHTCQ010000001">
    <property type="protein sequence ID" value="MFC7405164.1"/>
    <property type="molecule type" value="Genomic_DNA"/>
</dbReference>
<protein>
    <submittedName>
        <fullName evidence="3">BadF/BadG/BcrA/BcrD ATPase family protein</fullName>
    </submittedName>
</protein>
<feature type="region of interest" description="Disordered" evidence="1">
    <location>
        <begin position="325"/>
        <end position="349"/>
    </location>
</feature>
<dbReference type="PANTHER" id="PTHR43190">
    <property type="entry name" value="N-ACETYL-D-GLUCOSAMINE KINASE"/>
    <property type="match status" value="1"/>
</dbReference>
<dbReference type="InterPro" id="IPR016181">
    <property type="entry name" value="Acyl_CoA_acyltransferase"/>
</dbReference>
<comment type="caution">
    <text evidence="3">The sequence shown here is derived from an EMBL/GenBank/DDBJ whole genome shotgun (WGS) entry which is preliminary data.</text>
</comment>
<organism evidence="3 4">
    <name type="scientific">Georgenia alba</name>
    <dbReference type="NCBI Taxonomy" id="2233858"/>
    <lineage>
        <taxon>Bacteria</taxon>
        <taxon>Bacillati</taxon>
        <taxon>Actinomycetota</taxon>
        <taxon>Actinomycetes</taxon>
        <taxon>Micrococcales</taxon>
        <taxon>Bogoriellaceae</taxon>
        <taxon>Georgenia</taxon>
    </lineage>
</organism>
<dbReference type="PANTHER" id="PTHR43190:SF3">
    <property type="entry name" value="N-ACETYL-D-GLUCOSAMINE KINASE"/>
    <property type="match status" value="1"/>
</dbReference>
<dbReference type="Proteomes" id="UP001596455">
    <property type="component" value="Unassembled WGS sequence"/>
</dbReference>
<evidence type="ECO:0000259" key="2">
    <source>
        <dbReference type="Pfam" id="PF01869"/>
    </source>
</evidence>
<evidence type="ECO:0000313" key="3">
    <source>
        <dbReference type="EMBL" id="MFC7405164.1"/>
    </source>
</evidence>
<dbReference type="SUPFAM" id="SSF53067">
    <property type="entry name" value="Actin-like ATPase domain"/>
    <property type="match status" value="2"/>
</dbReference>
<keyword evidence="4" id="KW-1185">Reference proteome</keyword>
<dbReference type="Gene3D" id="3.40.630.30">
    <property type="match status" value="1"/>
</dbReference>